<proteinExistence type="predicted"/>
<organism evidence="1 2">
    <name type="scientific">Salmo trutta</name>
    <name type="common">Brown trout</name>
    <dbReference type="NCBI Taxonomy" id="8032"/>
    <lineage>
        <taxon>Eukaryota</taxon>
        <taxon>Metazoa</taxon>
        <taxon>Chordata</taxon>
        <taxon>Craniata</taxon>
        <taxon>Vertebrata</taxon>
        <taxon>Euteleostomi</taxon>
        <taxon>Actinopterygii</taxon>
        <taxon>Neopterygii</taxon>
        <taxon>Teleostei</taxon>
        <taxon>Protacanthopterygii</taxon>
        <taxon>Salmoniformes</taxon>
        <taxon>Salmonidae</taxon>
        <taxon>Salmoninae</taxon>
        <taxon>Salmo</taxon>
    </lineage>
</organism>
<protein>
    <submittedName>
        <fullName evidence="1">Si:dkey-32e6.3</fullName>
    </submittedName>
</protein>
<name>A0A674B424_SALTR</name>
<keyword evidence="2" id="KW-1185">Reference proteome</keyword>
<dbReference type="PANTHER" id="PTHR36960">
    <property type="entry name" value="SI:DKEY-32E6.3"/>
    <property type="match status" value="1"/>
</dbReference>
<dbReference type="OMA" id="PSCECAV"/>
<dbReference type="Ensembl" id="ENSSTUT00000069730.1">
    <property type="protein sequence ID" value="ENSSTUP00000065782.1"/>
    <property type="gene ID" value="ENSSTUG00000028750.1"/>
</dbReference>
<dbReference type="PANTHER" id="PTHR36960:SF1">
    <property type="entry name" value="SI:DKEY-32E6.3"/>
    <property type="match status" value="1"/>
</dbReference>
<sequence>MAMNMVTVVPLQTTLVLHVDLNNTILVSDAGTSNSTGDSPSLLPSCECAVCYHSQFAMLYFPEGDKELAVKGEDGQLYHWSLASSFQLLKDLVAGGKGLFHLVPYHWLRPSSRILCSKKVVVLTKAEECLSTRDGEKALYQYLSSVQGLGGFQDHFDWWARNTYIPSWEGSFCGGTPSTRKSQHIFIDDNIRQNDEDTVAHPKVCFFSSVHVLQDGLCILMWIFSTSELYDLCLVQNDRSEPCQT</sequence>
<evidence type="ECO:0000313" key="2">
    <source>
        <dbReference type="Proteomes" id="UP000472277"/>
    </source>
</evidence>
<dbReference type="Proteomes" id="UP000472277">
    <property type="component" value="Chromosome 30"/>
</dbReference>
<dbReference type="AlphaFoldDB" id="A0A674B424"/>
<dbReference type="GeneTree" id="ENSGT00390000003093"/>
<accession>A0A674B424</accession>
<reference evidence="1" key="2">
    <citation type="submission" date="2025-09" db="UniProtKB">
        <authorList>
            <consortium name="Ensembl"/>
        </authorList>
    </citation>
    <scope>IDENTIFICATION</scope>
</reference>
<dbReference type="InParanoid" id="A0A674B424"/>
<reference evidence="1" key="1">
    <citation type="submission" date="2025-08" db="UniProtKB">
        <authorList>
            <consortium name="Ensembl"/>
        </authorList>
    </citation>
    <scope>IDENTIFICATION</scope>
</reference>
<evidence type="ECO:0000313" key="1">
    <source>
        <dbReference type="Ensembl" id="ENSSTUP00000065782.1"/>
    </source>
</evidence>